<protein>
    <recommendedName>
        <fullName evidence="3">Methylamine utilization protein</fullName>
    </recommendedName>
</protein>
<gene>
    <name evidence="1" type="ORF">DENOEST_1507</name>
</gene>
<reference evidence="1 2" key="1">
    <citation type="submission" date="2020-03" db="EMBL/GenBank/DDBJ databases">
        <authorList>
            <consortium name="Genoscope - CEA"/>
            <person name="William W."/>
        </authorList>
    </citation>
    <scope>NUCLEOTIDE SEQUENCE [LARGE SCALE GENOMIC DNA]</scope>
    <source>
        <strain evidence="2">DSM 16959</strain>
    </source>
</reference>
<sequence length="221" mass="24156">MADRTSPQGGRLNSLSALVALLLTWAVAADAASLEVRVRTPAGAPVADVAVLIEPAAGAPPQARQRATIEQRDRDFIPYLTIVQKGTSIDFPNHDPFKHHVYSFSPAKTFEIKLYAGKPVSPMVFDKTGEVVLGCNIHDWMVAYVLVVETPWYAKTGTDGRGRIGPVPTGAYRLRLWHPRQRAAQADIDINLGTTTRHFDLKLDVAPRVIVPKPPLDNGGY</sequence>
<evidence type="ECO:0000313" key="2">
    <source>
        <dbReference type="Proteomes" id="UP000515733"/>
    </source>
</evidence>
<dbReference type="RefSeq" id="WP_145769765.1">
    <property type="nucleotide sequence ID" value="NZ_LR778301.1"/>
</dbReference>
<dbReference type="CDD" id="cd04221">
    <property type="entry name" value="MauL"/>
    <property type="match status" value="1"/>
</dbReference>
<proteinExistence type="predicted"/>
<accession>A0A6S6Y0H5</accession>
<dbReference type="InterPro" id="IPR013784">
    <property type="entry name" value="Carb-bd-like_fold"/>
</dbReference>
<organism evidence="1 2">
    <name type="scientific">Denitratisoma oestradiolicum</name>
    <dbReference type="NCBI Taxonomy" id="311182"/>
    <lineage>
        <taxon>Bacteria</taxon>
        <taxon>Pseudomonadati</taxon>
        <taxon>Pseudomonadota</taxon>
        <taxon>Betaproteobacteria</taxon>
        <taxon>Nitrosomonadales</taxon>
        <taxon>Sterolibacteriaceae</taxon>
        <taxon>Denitratisoma</taxon>
    </lineage>
</organism>
<dbReference type="KEGG" id="doe:DENOEST_1507"/>
<name>A0A6S6Y0H5_9PROT</name>
<evidence type="ECO:0008006" key="3">
    <source>
        <dbReference type="Google" id="ProtNLM"/>
    </source>
</evidence>
<dbReference type="Proteomes" id="UP000515733">
    <property type="component" value="Chromosome"/>
</dbReference>
<dbReference type="Gene3D" id="2.60.40.420">
    <property type="entry name" value="Cupredoxins - blue copper proteins"/>
    <property type="match status" value="1"/>
</dbReference>
<dbReference type="InterPro" id="IPR034242">
    <property type="entry name" value="MauL"/>
</dbReference>
<dbReference type="GO" id="GO:0030246">
    <property type="term" value="F:carbohydrate binding"/>
    <property type="evidence" value="ECO:0007669"/>
    <property type="project" value="InterPro"/>
</dbReference>
<dbReference type="AlphaFoldDB" id="A0A6S6Y0H5"/>
<dbReference type="SUPFAM" id="SSF49503">
    <property type="entry name" value="Cupredoxins"/>
    <property type="match status" value="1"/>
</dbReference>
<evidence type="ECO:0000313" key="1">
    <source>
        <dbReference type="EMBL" id="CAB1368672.1"/>
    </source>
</evidence>
<keyword evidence="2" id="KW-1185">Reference proteome</keyword>
<dbReference type="SUPFAM" id="SSF49452">
    <property type="entry name" value="Starch-binding domain-like"/>
    <property type="match status" value="1"/>
</dbReference>
<dbReference type="OrthoDB" id="9772097at2"/>
<dbReference type="EMBL" id="LR778301">
    <property type="protein sequence ID" value="CAB1368672.1"/>
    <property type="molecule type" value="Genomic_DNA"/>
</dbReference>
<dbReference type="InterPro" id="IPR008972">
    <property type="entry name" value="Cupredoxin"/>
</dbReference>